<reference evidence="1 2" key="1">
    <citation type="submission" date="2016-11" db="EMBL/GenBank/DDBJ databases">
        <title>The macronuclear genome of Stentor coeruleus: a giant cell with tiny introns.</title>
        <authorList>
            <person name="Slabodnick M."/>
            <person name="Ruby J.G."/>
            <person name="Reiff S.B."/>
            <person name="Swart E.C."/>
            <person name="Gosai S."/>
            <person name="Prabakaran S."/>
            <person name="Witkowska E."/>
            <person name="Larue G.E."/>
            <person name="Fisher S."/>
            <person name="Freeman R.M."/>
            <person name="Gunawardena J."/>
            <person name="Chu W."/>
            <person name="Stover N.A."/>
            <person name="Gregory B.D."/>
            <person name="Nowacki M."/>
            <person name="Derisi J."/>
            <person name="Roy S.W."/>
            <person name="Marshall W.F."/>
            <person name="Sood P."/>
        </authorList>
    </citation>
    <scope>NUCLEOTIDE SEQUENCE [LARGE SCALE GENOMIC DNA]</scope>
    <source>
        <strain evidence="1">WM001</strain>
    </source>
</reference>
<gene>
    <name evidence="1" type="ORF">SteCoe_29249</name>
</gene>
<comment type="caution">
    <text evidence="1">The sequence shown here is derived from an EMBL/GenBank/DDBJ whole genome shotgun (WGS) entry which is preliminary data.</text>
</comment>
<sequence>MKSILFCCFKQEEKTEDLEQKSTNLESELSIVDKLNIVKELIRKSVEESKSNRTVKRKRAEVIIAVDHIPVYEDIQGQLKMKNESRKIIYTD</sequence>
<evidence type="ECO:0000313" key="1">
    <source>
        <dbReference type="EMBL" id="OMJ72330.1"/>
    </source>
</evidence>
<keyword evidence="2" id="KW-1185">Reference proteome</keyword>
<accession>A0A1R2B6U2</accession>
<name>A0A1R2B6U2_9CILI</name>
<dbReference type="Proteomes" id="UP000187209">
    <property type="component" value="Unassembled WGS sequence"/>
</dbReference>
<dbReference type="EMBL" id="MPUH01000910">
    <property type="protein sequence ID" value="OMJ72330.1"/>
    <property type="molecule type" value="Genomic_DNA"/>
</dbReference>
<evidence type="ECO:0000313" key="2">
    <source>
        <dbReference type="Proteomes" id="UP000187209"/>
    </source>
</evidence>
<protein>
    <submittedName>
        <fullName evidence="1">Uncharacterized protein</fullName>
    </submittedName>
</protein>
<organism evidence="1 2">
    <name type="scientific">Stentor coeruleus</name>
    <dbReference type="NCBI Taxonomy" id="5963"/>
    <lineage>
        <taxon>Eukaryota</taxon>
        <taxon>Sar</taxon>
        <taxon>Alveolata</taxon>
        <taxon>Ciliophora</taxon>
        <taxon>Postciliodesmatophora</taxon>
        <taxon>Heterotrichea</taxon>
        <taxon>Heterotrichida</taxon>
        <taxon>Stentoridae</taxon>
        <taxon>Stentor</taxon>
    </lineage>
</organism>
<proteinExistence type="predicted"/>
<dbReference type="AlphaFoldDB" id="A0A1R2B6U2"/>